<keyword evidence="3" id="KW-1185">Reference proteome</keyword>
<dbReference type="InterPro" id="IPR010982">
    <property type="entry name" value="Lambda_DNA-bd_dom_sf"/>
</dbReference>
<accession>A0A2N9JKS3</accession>
<dbReference type="SUPFAM" id="SSF47413">
    <property type="entry name" value="lambda repressor-like DNA-binding domains"/>
    <property type="match status" value="1"/>
</dbReference>
<dbReference type="OrthoDB" id="9794834at2"/>
<dbReference type="EMBL" id="LT985188">
    <property type="protein sequence ID" value="SPD88009.1"/>
    <property type="molecule type" value="Genomic_DNA"/>
</dbReference>
<evidence type="ECO:0000313" key="2">
    <source>
        <dbReference type="EMBL" id="SPD88009.1"/>
    </source>
</evidence>
<dbReference type="RefSeq" id="WP_158681219.1">
    <property type="nucleotide sequence ID" value="NZ_BAAAGO010000035.1"/>
</dbReference>
<proteinExistence type="predicted"/>
<dbReference type="Proteomes" id="UP000238164">
    <property type="component" value="Chromosome 1"/>
</dbReference>
<evidence type="ECO:0000313" key="3">
    <source>
        <dbReference type="Proteomes" id="UP000238164"/>
    </source>
</evidence>
<dbReference type="Pfam" id="PF06114">
    <property type="entry name" value="Peptidase_M78"/>
    <property type="match status" value="1"/>
</dbReference>
<dbReference type="PANTHER" id="PTHR43236">
    <property type="entry name" value="ANTITOXIN HIGA1"/>
    <property type="match status" value="1"/>
</dbReference>
<evidence type="ECO:0000259" key="1">
    <source>
        <dbReference type="Pfam" id="PF06114"/>
    </source>
</evidence>
<protein>
    <recommendedName>
        <fullName evidence="1">IrrE N-terminal-like domain-containing protein</fullName>
    </recommendedName>
</protein>
<feature type="domain" description="IrrE N-terminal-like" evidence="1">
    <location>
        <begin position="205"/>
        <end position="291"/>
    </location>
</feature>
<dbReference type="InterPro" id="IPR010359">
    <property type="entry name" value="IrrE_HExxH"/>
</dbReference>
<dbReference type="GO" id="GO:0003677">
    <property type="term" value="F:DNA binding"/>
    <property type="evidence" value="ECO:0007669"/>
    <property type="project" value="InterPro"/>
</dbReference>
<reference evidence="2 3" key="1">
    <citation type="submission" date="2018-02" db="EMBL/GenBank/DDBJ databases">
        <authorList>
            <person name="Cohen D.B."/>
            <person name="Kent A.D."/>
        </authorList>
    </citation>
    <scope>NUCLEOTIDE SEQUENCE [LARGE SCALE GENOMIC DNA]</scope>
    <source>
        <strain evidence="2">1</strain>
    </source>
</reference>
<dbReference type="AlphaFoldDB" id="A0A2N9JKS3"/>
<name>A0A2N9JKS3_9ACTN</name>
<dbReference type="KEGG" id="mgg:MPLG2_2979"/>
<sequence length="426" mass="46521">MEALWDERGWIEVSVVFGARVLQARVLRSLPSGVVAERVGWRPERLSRLERRDRVEVDDADVAKLREVLRVSEAFLTTAPVAHVDERSLSFRAPASMTQRERKYLTQFAALVEEFIDRVTRVNPLPPVRLPRLRPGGSIVAAAAAAREAMGISDGPIGSLTMAMERAGIPVVMRSAASVGSISGEADMSERHIGLSAWLGEFADQPLVMMPALSSWERTRWTLAHELGHICLHRGGVTGAEVEDEAHAFAGEFLAPISQVAPELPAQVTLTALIDVKVRWGVSIGALIMHLSRHHVIDAERTRTLQRQLYTRKNPDTGRSWGVDEPAADVRTAERPRLLMKWLERSTGSQSPQMFAALPEVVLPPDLVAAVLANQRLGRSAQTAPAADAAVWLFVAGPDAGFEADIKAAADQGDGLAKVVPLSRRR</sequence>
<dbReference type="Gene3D" id="1.10.10.2910">
    <property type="match status" value="1"/>
</dbReference>
<gene>
    <name evidence="2" type="ORF">MPLG2_2979</name>
</gene>
<dbReference type="InterPro" id="IPR052345">
    <property type="entry name" value="Rad_response_metalloprotease"/>
</dbReference>
<organism evidence="2 3">
    <name type="scientific">Micropruina glycogenica</name>
    <dbReference type="NCBI Taxonomy" id="75385"/>
    <lineage>
        <taxon>Bacteria</taxon>
        <taxon>Bacillati</taxon>
        <taxon>Actinomycetota</taxon>
        <taxon>Actinomycetes</taxon>
        <taxon>Propionibacteriales</taxon>
        <taxon>Nocardioidaceae</taxon>
        <taxon>Micropruina</taxon>
    </lineage>
</organism>
<dbReference type="PANTHER" id="PTHR43236:SF1">
    <property type="entry name" value="BLL7220 PROTEIN"/>
    <property type="match status" value="1"/>
</dbReference>